<dbReference type="Ensembl" id="ENSLLET00000031953.1">
    <property type="protein sequence ID" value="ENSLLEP00000030773.1"/>
    <property type="gene ID" value="ENSLLEG00000019464.1"/>
</dbReference>
<organism evidence="1 2">
    <name type="scientific">Leptobrachium leishanense</name>
    <name type="common">Leishan spiny toad</name>
    <dbReference type="NCBI Taxonomy" id="445787"/>
    <lineage>
        <taxon>Eukaryota</taxon>
        <taxon>Metazoa</taxon>
        <taxon>Chordata</taxon>
        <taxon>Craniata</taxon>
        <taxon>Vertebrata</taxon>
        <taxon>Euteleostomi</taxon>
        <taxon>Amphibia</taxon>
        <taxon>Batrachia</taxon>
        <taxon>Anura</taxon>
        <taxon>Pelobatoidea</taxon>
        <taxon>Megophryidae</taxon>
        <taxon>Leptobrachium</taxon>
    </lineage>
</organism>
<dbReference type="Proteomes" id="UP000694569">
    <property type="component" value="Unplaced"/>
</dbReference>
<accession>A0A8C5Q181</accession>
<sequence>MSAFGALHLQHKPSAVVENLAIWEGVRYHLIRSLKAVSLVHVAIEHVLVSVKIFSVVPNPGPQGPLTGQILQITMGKSRLNPAITEQQIITPVLCFRYLANLAC</sequence>
<name>A0A8C5Q181_9ANUR</name>
<keyword evidence="2" id="KW-1185">Reference proteome</keyword>
<reference evidence="1" key="1">
    <citation type="submission" date="2025-08" db="UniProtKB">
        <authorList>
            <consortium name="Ensembl"/>
        </authorList>
    </citation>
    <scope>IDENTIFICATION</scope>
</reference>
<evidence type="ECO:0000313" key="2">
    <source>
        <dbReference type="Proteomes" id="UP000694569"/>
    </source>
</evidence>
<dbReference type="AlphaFoldDB" id="A0A8C5Q181"/>
<protein>
    <submittedName>
        <fullName evidence="1">Uncharacterized protein</fullName>
    </submittedName>
</protein>
<reference evidence="1" key="2">
    <citation type="submission" date="2025-09" db="UniProtKB">
        <authorList>
            <consortium name="Ensembl"/>
        </authorList>
    </citation>
    <scope>IDENTIFICATION</scope>
</reference>
<proteinExistence type="predicted"/>
<evidence type="ECO:0000313" key="1">
    <source>
        <dbReference type="Ensembl" id="ENSLLEP00000030773.1"/>
    </source>
</evidence>